<sequence>MSFILQALKDSEQERNRIKSVESTEPTRASVAVSLPPKKPVRRLAYIGAFAVIVGAGWYLANRPAIEPAVQAVPVSESSGTEIRAKLLPGVESNEPDMRGVKLIINPPETQSRPDVSVQPASLTIRERSMTAPQPRRTATPVETAEAAAAEISPPDPYADLPYLRQLPVSTQREIPELKFSVHIYSESRSGRMVKLNDRMMREGQRVAPDLNIEAIIPRAVVFNYAGQRFKVPAR</sequence>
<dbReference type="Pfam" id="PF16537">
    <property type="entry name" value="T2SSB"/>
    <property type="match status" value="1"/>
</dbReference>
<dbReference type="OrthoDB" id="5432325at2"/>
<comment type="caution">
    <text evidence="2">The sequence shown here is derived from an EMBL/GenBank/DDBJ whole genome shotgun (WGS) entry which is preliminary data.</text>
</comment>
<protein>
    <submittedName>
        <fullName evidence="2">Type II secretion system (T2SS) protein B</fullName>
    </submittedName>
</protein>
<dbReference type="AlphaFoldDB" id="A0A4R1GRF9"/>
<dbReference type="EMBL" id="SMFU01000007">
    <property type="protein sequence ID" value="TCK08779.1"/>
    <property type="molecule type" value="Genomic_DNA"/>
</dbReference>
<gene>
    <name evidence="2" type="ORF">CLV83_0872</name>
</gene>
<evidence type="ECO:0000259" key="1">
    <source>
        <dbReference type="Pfam" id="PF16537"/>
    </source>
</evidence>
<feature type="domain" description="Type II secretion system protein GspB C-terminal" evidence="1">
    <location>
        <begin position="175"/>
        <end position="234"/>
    </location>
</feature>
<dbReference type="InterPro" id="IPR032389">
    <property type="entry name" value="GspB_C"/>
</dbReference>
<name>A0A4R1GRF9_9GAMM</name>
<evidence type="ECO:0000313" key="3">
    <source>
        <dbReference type="Proteomes" id="UP000294546"/>
    </source>
</evidence>
<accession>A0A4R1GRF9</accession>
<evidence type="ECO:0000313" key="2">
    <source>
        <dbReference type="EMBL" id="TCK08779.1"/>
    </source>
</evidence>
<reference evidence="2 3" key="1">
    <citation type="submission" date="2019-03" db="EMBL/GenBank/DDBJ databases">
        <title>Genomic Encyclopedia of Archaeal and Bacterial Type Strains, Phase II (KMG-II): from individual species to whole genera.</title>
        <authorList>
            <person name="Goeker M."/>
        </authorList>
    </citation>
    <scope>NUCLEOTIDE SEQUENCE [LARGE SCALE GENOMIC DNA]</scope>
    <source>
        <strain evidence="2 3">DSM 27697</strain>
    </source>
</reference>
<proteinExistence type="predicted"/>
<dbReference type="Proteomes" id="UP000294546">
    <property type="component" value="Unassembled WGS sequence"/>
</dbReference>
<organism evidence="2 3">
    <name type="scientific">Marinobacterium mangrovicola</name>
    <dbReference type="NCBI Taxonomy" id="1476959"/>
    <lineage>
        <taxon>Bacteria</taxon>
        <taxon>Pseudomonadati</taxon>
        <taxon>Pseudomonadota</taxon>
        <taxon>Gammaproteobacteria</taxon>
        <taxon>Oceanospirillales</taxon>
        <taxon>Oceanospirillaceae</taxon>
        <taxon>Marinobacterium</taxon>
    </lineage>
</organism>
<dbReference type="RefSeq" id="WP_132288006.1">
    <property type="nucleotide sequence ID" value="NZ_SMFU01000007.1"/>
</dbReference>
<dbReference type="GO" id="GO:0015627">
    <property type="term" value="C:type II protein secretion system complex"/>
    <property type="evidence" value="ECO:0007669"/>
    <property type="project" value="InterPro"/>
</dbReference>
<keyword evidence="3" id="KW-1185">Reference proteome</keyword>